<dbReference type="EMBL" id="OX596109">
    <property type="protein sequence ID" value="CAN0270029.1"/>
    <property type="molecule type" value="Genomic_DNA"/>
</dbReference>
<proteinExistence type="predicted"/>
<dbReference type="Proteomes" id="UP001162501">
    <property type="component" value="Chromosome 25"/>
</dbReference>
<gene>
    <name evidence="1" type="ORF">MRATA1EN22A_LOCUS14658</name>
</gene>
<reference evidence="1" key="1">
    <citation type="submission" date="2023-05" db="EMBL/GenBank/DDBJ databases">
        <authorList>
            <consortium name="ELIXIR-Norway"/>
        </authorList>
    </citation>
    <scope>NUCLEOTIDE SEQUENCE</scope>
</reference>
<sequence>MDSAALGERPQRPHPSVPGLSCQCSDSTRIGGNLELACSEGQCDWNHWAVPHTCPSVPEAPLQAEGWAQEAHSAALVPCGIQWWCSPLSSLPPACGGGPGWLETCFSPHRSMRLHLSSWSHTHGL</sequence>
<organism evidence="1 2">
    <name type="scientific">Rangifer tarandus platyrhynchus</name>
    <name type="common">Svalbard reindeer</name>
    <dbReference type="NCBI Taxonomy" id="3082113"/>
    <lineage>
        <taxon>Eukaryota</taxon>
        <taxon>Metazoa</taxon>
        <taxon>Chordata</taxon>
        <taxon>Craniata</taxon>
        <taxon>Vertebrata</taxon>
        <taxon>Euteleostomi</taxon>
        <taxon>Mammalia</taxon>
        <taxon>Eutheria</taxon>
        <taxon>Laurasiatheria</taxon>
        <taxon>Artiodactyla</taxon>
        <taxon>Ruminantia</taxon>
        <taxon>Pecora</taxon>
        <taxon>Cervidae</taxon>
        <taxon>Odocoileinae</taxon>
        <taxon>Rangifer</taxon>
    </lineage>
</organism>
<protein>
    <submittedName>
        <fullName evidence="1">Uncharacterized protein</fullName>
    </submittedName>
</protein>
<evidence type="ECO:0000313" key="2">
    <source>
        <dbReference type="Proteomes" id="UP001162501"/>
    </source>
</evidence>
<evidence type="ECO:0000313" key="1">
    <source>
        <dbReference type="EMBL" id="CAN0270029.1"/>
    </source>
</evidence>
<name>A0AC59Z7F1_RANTA</name>
<reference evidence="1" key="2">
    <citation type="submission" date="2025-03" db="EMBL/GenBank/DDBJ databases">
        <authorList>
            <consortium name="ELIXIR-Norway"/>
            <consortium name="Elixir Norway"/>
        </authorList>
    </citation>
    <scope>NUCLEOTIDE SEQUENCE</scope>
</reference>
<accession>A0AC59Z7F1</accession>